<dbReference type="Proteomes" id="UP001228139">
    <property type="component" value="Chromosome"/>
</dbReference>
<dbReference type="KEGG" id="epi:Q3V30_14535"/>
<evidence type="ECO:0000313" key="2">
    <source>
        <dbReference type="Proteomes" id="UP001228139"/>
    </source>
</evidence>
<dbReference type="AlphaFoldDB" id="A0AA50DGA8"/>
<evidence type="ECO:0000313" key="1">
    <source>
        <dbReference type="EMBL" id="WLS77689.1"/>
    </source>
</evidence>
<protein>
    <submittedName>
        <fullName evidence="1">Uncharacterized protein</fullName>
    </submittedName>
</protein>
<dbReference type="RefSeq" id="WP_306206768.1">
    <property type="nucleotide sequence ID" value="NZ_CP132353.1"/>
</dbReference>
<proteinExistence type="predicted"/>
<name>A0AA50DGA8_9GAMM</name>
<accession>A0AA50DGA8</accession>
<gene>
    <name evidence="1" type="ORF">Q3V30_14535</name>
</gene>
<dbReference type="EMBL" id="CP132353">
    <property type="protein sequence ID" value="WLS77689.1"/>
    <property type="molecule type" value="Genomic_DNA"/>
</dbReference>
<organism evidence="1 2">
    <name type="scientific">Erwinia pyri</name>
    <dbReference type="NCBI Taxonomy" id="3062598"/>
    <lineage>
        <taxon>Bacteria</taxon>
        <taxon>Pseudomonadati</taxon>
        <taxon>Pseudomonadota</taxon>
        <taxon>Gammaproteobacteria</taxon>
        <taxon>Enterobacterales</taxon>
        <taxon>Erwiniaceae</taxon>
        <taxon>Erwinia</taxon>
    </lineage>
</organism>
<sequence>MIKPAKKIQSVRAIAAIKSTTEFWTSIDGEKLSRVGLKEKESDLVGPVRAEKQVKFA</sequence>
<reference evidence="1 2" key="1">
    <citation type="submission" date="2023-07" db="EMBL/GenBank/DDBJ databases">
        <title>Pathogenic bacteria of pear tree diseases.</title>
        <authorList>
            <person name="Zhang Z."/>
            <person name="He L."/>
            <person name="Huang R."/>
        </authorList>
    </citation>
    <scope>NUCLEOTIDE SEQUENCE [LARGE SCALE GENOMIC DNA]</scope>
    <source>
        <strain evidence="1 2">DE2</strain>
    </source>
</reference>
<keyword evidence="2" id="KW-1185">Reference proteome</keyword>